<evidence type="ECO:0000313" key="2">
    <source>
        <dbReference type="EMBL" id="WZW97701.1"/>
    </source>
</evidence>
<dbReference type="EMBL" id="CP115965">
    <property type="protein sequence ID" value="WZW97701.1"/>
    <property type="molecule type" value="Genomic_DNA"/>
</dbReference>
<feature type="domain" description="Pyrroline-5-carboxylate reductase catalytic N-terminal" evidence="1">
    <location>
        <begin position="5"/>
        <end position="92"/>
    </location>
</feature>
<evidence type="ECO:0000259" key="1">
    <source>
        <dbReference type="Pfam" id="PF03807"/>
    </source>
</evidence>
<dbReference type="Pfam" id="PF03807">
    <property type="entry name" value="F420_oxidored"/>
    <property type="match status" value="1"/>
</dbReference>
<accession>A0ABZ3C4Y8</accession>
<dbReference type="Gene3D" id="3.40.50.720">
    <property type="entry name" value="NAD(P)-binding Rossmann-like Domain"/>
    <property type="match status" value="1"/>
</dbReference>
<protein>
    <submittedName>
        <fullName evidence="2">NAD(P)-binding domain-containing protein</fullName>
    </submittedName>
</protein>
<dbReference type="InterPro" id="IPR036291">
    <property type="entry name" value="NAD(P)-bd_dom_sf"/>
</dbReference>
<keyword evidence="3" id="KW-1185">Reference proteome</keyword>
<dbReference type="SUPFAM" id="SSF51735">
    <property type="entry name" value="NAD(P)-binding Rossmann-fold domains"/>
    <property type="match status" value="1"/>
</dbReference>
<dbReference type="Proteomes" id="UP001434337">
    <property type="component" value="Chromosome"/>
</dbReference>
<dbReference type="InterPro" id="IPR028939">
    <property type="entry name" value="P5C_Rdtase_cat_N"/>
</dbReference>
<name>A0ABZ3C4Y8_9ACTN</name>
<organism evidence="2 3">
    <name type="scientific">Propioniciclava soli</name>
    <dbReference type="NCBI Taxonomy" id="2775081"/>
    <lineage>
        <taxon>Bacteria</taxon>
        <taxon>Bacillati</taxon>
        <taxon>Actinomycetota</taxon>
        <taxon>Actinomycetes</taxon>
        <taxon>Propionibacteriales</taxon>
        <taxon>Propionibacteriaceae</taxon>
        <taxon>Propioniciclava</taxon>
    </lineage>
</organism>
<proteinExistence type="predicted"/>
<reference evidence="2 3" key="1">
    <citation type="journal article" date="2023" name="Environ Microbiome">
        <title>A coral-associated actinobacterium mitigates coral bleaching under heat stress.</title>
        <authorList>
            <person name="Li J."/>
            <person name="Zou Y."/>
            <person name="Li Q."/>
            <person name="Zhang J."/>
            <person name="Bourne D.G."/>
            <person name="Lyu Y."/>
            <person name="Liu C."/>
            <person name="Zhang S."/>
        </authorList>
    </citation>
    <scope>NUCLEOTIDE SEQUENCE [LARGE SCALE GENOMIC DNA]</scope>
    <source>
        <strain evidence="2 3">SCSIO 13291</strain>
    </source>
</reference>
<sequence>MTYDLGIIGVGKLGSALGRLALDAGLDVAVADDPSRPLLELVVGSVLPGAHLVDAAALLASSAVVILAVPQPVVAGLPLAQAGDAVVVDATNAWEATDGVRADGPTTAALAARHPELRLVKTLNHFAYADLLADARPSGAPGRRAVAVAGDDADAVAQVAAVVDVLGFDPVAVGMDSAELLEPGGPVFGRVLTASDLRAALA</sequence>
<gene>
    <name evidence="2" type="ORF">PCC79_12430</name>
</gene>
<dbReference type="RefSeq" id="WP_342372008.1">
    <property type="nucleotide sequence ID" value="NZ_CP115965.1"/>
</dbReference>
<evidence type="ECO:0000313" key="3">
    <source>
        <dbReference type="Proteomes" id="UP001434337"/>
    </source>
</evidence>